<dbReference type="EMBL" id="CAJNOH010007137">
    <property type="protein sequence ID" value="CAF1450502.1"/>
    <property type="molecule type" value="Genomic_DNA"/>
</dbReference>
<gene>
    <name evidence="2" type="ORF">JXQ802_LOCUS52881</name>
    <name evidence="1" type="ORF">PYM288_LOCUS36528</name>
</gene>
<name>A0A816DLL8_9BILA</name>
<keyword evidence="3" id="KW-1185">Reference proteome</keyword>
<dbReference type="InterPro" id="IPR029024">
    <property type="entry name" value="TerB-like"/>
</dbReference>
<dbReference type="SUPFAM" id="SSF158682">
    <property type="entry name" value="TerB-like"/>
    <property type="match status" value="1"/>
</dbReference>
<organism evidence="2 3">
    <name type="scientific">Rotaria sordida</name>
    <dbReference type="NCBI Taxonomy" id="392033"/>
    <lineage>
        <taxon>Eukaryota</taxon>
        <taxon>Metazoa</taxon>
        <taxon>Spiralia</taxon>
        <taxon>Gnathifera</taxon>
        <taxon>Rotifera</taxon>
        <taxon>Eurotatoria</taxon>
        <taxon>Bdelloidea</taxon>
        <taxon>Philodinida</taxon>
        <taxon>Philodinidae</taxon>
        <taxon>Rotaria</taxon>
    </lineage>
</organism>
<dbReference type="Proteomes" id="UP000663854">
    <property type="component" value="Unassembled WGS sequence"/>
</dbReference>
<reference evidence="2" key="1">
    <citation type="submission" date="2021-02" db="EMBL/GenBank/DDBJ databases">
        <authorList>
            <person name="Nowell W R."/>
        </authorList>
    </citation>
    <scope>NUCLEOTIDE SEQUENCE</scope>
</reference>
<comment type="caution">
    <text evidence="2">The sequence shown here is derived from an EMBL/GenBank/DDBJ whole genome shotgun (WGS) entry which is preliminary data.</text>
</comment>
<evidence type="ECO:0000313" key="3">
    <source>
        <dbReference type="Proteomes" id="UP000663870"/>
    </source>
</evidence>
<evidence type="ECO:0000313" key="1">
    <source>
        <dbReference type="EMBL" id="CAF1450502.1"/>
    </source>
</evidence>
<dbReference type="Proteomes" id="UP000663870">
    <property type="component" value="Unassembled WGS sequence"/>
</dbReference>
<accession>A0A816DLL8</accession>
<dbReference type="Gene3D" id="1.10.3680.10">
    <property type="entry name" value="TerB-like"/>
    <property type="match status" value="1"/>
</dbReference>
<evidence type="ECO:0000313" key="2">
    <source>
        <dbReference type="EMBL" id="CAF1638778.1"/>
    </source>
</evidence>
<sequence length="71" mass="8075">MSTDVSDRILTAARWLYKETYDFGDIVYKSEGNRDYMVALMEVAGTDRVLSEAERQWIVGLGAALGVRERE</sequence>
<protein>
    <submittedName>
        <fullName evidence="2">Uncharacterized protein</fullName>
    </submittedName>
</protein>
<dbReference type="EMBL" id="CAJNOL010008769">
    <property type="protein sequence ID" value="CAF1638778.1"/>
    <property type="molecule type" value="Genomic_DNA"/>
</dbReference>
<proteinExistence type="predicted"/>
<dbReference type="AlphaFoldDB" id="A0A816DLL8"/>